<proteinExistence type="predicted"/>
<dbReference type="PANTHER" id="PTHR16088">
    <property type="entry name" value="YY1 ASSOCIATED PROTEIN-RELATED"/>
    <property type="match status" value="1"/>
</dbReference>
<feature type="region of interest" description="Disordered" evidence="4">
    <location>
        <begin position="147"/>
        <end position="171"/>
    </location>
</feature>
<sequence length="649" mass="72755">MYLNVWLRLLAMGLMEYNTDWKAIQQRFLPCKSKHQIFVRQKNRCSSKAPENPIKAVRRMKTSPLTAEEKAHIHKGLKAFRHDWMSVWKFIVPYRDPSLLPRQWRVALGTQKSYKTDAAKKEKRRLYLAQKKLGKAAPLVNLSTASEKEDIMDMNNSTAEGNKSEDDNMEDEDEAYVHEAFLADWRPRNSRPASSELAHARLNGKNVQPGNLLPQEHFCASGIPTNDWNGGYQPEHIYTRDFFHSNFPHDLHNVSHFTHVKYSASYTVASNHFSPNYLSKPSKSQVVLRPRRVRKKKDAQSVKLAPGLPPVNLPPSVRVVSQSAFKSYHCVTSHSTKISTSGVETENLLPSSAHVVKSGMGPSMNAGNRGSTQSSHRMANNCSQEPRIDSDDNIADTGLQLHPLLLQSPEDGQLPHRPVNTTTCVSNTLNFMERNHRQANFSHICKPTHAGSTVDGFYTTLSSMDSSKSCGIDFHPLLQRRDVSFAQLLNSSDPVMSEPPPVTNVPQATAPIPASPSEDAEELDLEIHLSSTSRKKKVTTERKVIEQGYNGSRGLLNFGILKQTDKSNNFSERVESFPVASLAGSSRNDNVLVLSNNRSFTDNCVGDQSHPEIVMEQEELSDSEEENGDDVEFECEEMDDSEREESDCG</sequence>
<keyword evidence="2" id="KW-0804">Transcription</keyword>
<dbReference type="GO" id="GO:0003677">
    <property type="term" value="F:DNA binding"/>
    <property type="evidence" value="ECO:0007669"/>
    <property type="project" value="UniProtKB-KW"/>
</dbReference>
<dbReference type="OrthoDB" id="49309at2759"/>
<dbReference type="GO" id="GO:0003712">
    <property type="term" value="F:transcription coregulator activity"/>
    <property type="evidence" value="ECO:0007669"/>
    <property type="project" value="TreeGrafter"/>
</dbReference>
<dbReference type="GO" id="GO:0005634">
    <property type="term" value="C:nucleus"/>
    <property type="evidence" value="ECO:0007669"/>
    <property type="project" value="TreeGrafter"/>
</dbReference>
<keyword evidence="5" id="KW-0371">Homeobox</keyword>
<keyword evidence="6" id="KW-1185">Reference proteome</keyword>
<dbReference type="InterPro" id="IPR052435">
    <property type="entry name" value="YY1-Transcr_Regul"/>
</dbReference>
<comment type="caution">
    <text evidence="5">The sequence shown here is derived from an EMBL/GenBank/DDBJ whole genome shotgun (WGS) entry which is preliminary data.</text>
</comment>
<feature type="compositionally biased region" description="Acidic residues" evidence="4">
    <location>
        <begin position="615"/>
        <end position="649"/>
    </location>
</feature>
<feature type="region of interest" description="Disordered" evidence="4">
    <location>
        <begin position="603"/>
        <end position="649"/>
    </location>
</feature>
<reference evidence="5 6" key="1">
    <citation type="submission" date="2020-06" db="EMBL/GenBank/DDBJ databases">
        <title>Transcriptomic and genomic resources for Thalictrum thalictroides and T. hernandezii: Facilitating candidate gene discovery in an emerging model plant lineage.</title>
        <authorList>
            <person name="Arias T."/>
            <person name="Riano-Pachon D.M."/>
            <person name="Di Stilio V.S."/>
        </authorList>
    </citation>
    <scope>NUCLEOTIDE SEQUENCE [LARGE SCALE GENOMIC DNA]</scope>
    <source>
        <strain evidence="6">cv. WT478/WT964</strain>
        <tissue evidence="5">Leaves</tissue>
    </source>
</reference>
<dbReference type="PANTHER" id="PTHR16088:SF3">
    <property type="entry name" value="GON-4-LIKE PROTEIN"/>
    <property type="match status" value="1"/>
</dbReference>
<dbReference type="GO" id="GO:0006355">
    <property type="term" value="P:regulation of DNA-templated transcription"/>
    <property type="evidence" value="ECO:0007669"/>
    <property type="project" value="TreeGrafter"/>
</dbReference>
<evidence type="ECO:0000256" key="2">
    <source>
        <dbReference type="ARBA" id="ARBA00023163"/>
    </source>
</evidence>
<accession>A0A7J6WD68</accession>
<evidence type="ECO:0000313" key="5">
    <source>
        <dbReference type="EMBL" id="KAF5194152.1"/>
    </source>
</evidence>
<protein>
    <submittedName>
        <fullName evidence="5">Homeodomain-like superfamily protein</fullName>
    </submittedName>
</protein>
<evidence type="ECO:0000256" key="1">
    <source>
        <dbReference type="ARBA" id="ARBA00023015"/>
    </source>
</evidence>
<keyword evidence="5" id="KW-0238">DNA-binding</keyword>
<keyword evidence="3" id="KW-0539">Nucleus</keyword>
<organism evidence="5 6">
    <name type="scientific">Thalictrum thalictroides</name>
    <name type="common">Rue-anemone</name>
    <name type="synonym">Anemone thalictroides</name>
    <dbReference type="NCBI Taxonomy" id="46969"/>
    <lineage>
        <taxon>Eukaryota</taxon>
        <taxon>Viridiplantae</taxon>
        <taxon>Streptophyta</taxon>
        <taxon>Embryophyta</taxon>
        <taxon>Tracheophyta</taxon>
        <taxon>Spermatophyta</taxon>
        <taxon>Magnoliopsida</taxon>
        <taxon>Ranunculales</taxon>
        <taxon>Ranunculaceae</taxon>
        <taxon>Thalictroideae</taxon>
        <taxon>Thalictrum</taxon>
    </lineage>
</organism>
<gene>
    <name evidence="5" type="ORF">FRX31_016261</name>
</gene>
<evidence type="ECO:0000313" key="6">
    <source>
        <dbReference type="Proteomes" id="UP000554482"/>
    </source>
</evidence>
<dbReference type="AlphaFoldDB" id="A0A7J6WD68"/>
<dbReference type="Proteomes" id="UP000554482">
    <property type="component" value="Unassembled WGS sequence"/>
</dbReference>
<keyword evidence="1" id="KW-0805">Transcription regulation</keyword>
<dbReference type="EMBL" id="JABWDY010019114">
    <property type="protein sequence ID" value="KAF5194152.1"/>
    <property type="molecule type" value="Genomic_DNA"/>
</dbReference>
<name>A0A7J6WD68_THATH</name>
<evidence type="ECO:0000256" key="3">
    <source>
        <dbReference type="ARBA" id="ARBA00023242"/>
    </source>
</evidence>
<evidence type="ECO:0000256" key="4">
    <source>
        <dbReference type="SAM" id="MobiDB-lite"/>
    </source>
</evidence>